<evidence type="ECO:0000313" key="1">
    <source>
        <dbReference type="EMBL" id="OAA36621.1"/>
    </source>
</evidence>
<proteinExistence type="predicted"/>
<dbReference type="EMBL" id="AZHC01000034">
    <property type="protein sequence ID" value="OAA36621.1"/>
    <property type="molecule type" value="Genomic_DNA"/>
</dbReference>
<reference evidence="1 2" key="1">
    <citation type="journal article" date="2016" name="Genome Biol. Evol.">
        <title>Divergent and convergent evolution of fungal pathogenicity.</title>
        <authorList>
            <person name="Shang Y."/>
            <person name="Xiao G."/>
            <person name="Zheng P."/>
            <person name="Cen K."/>
            <person name="Zhan S."/>
            <person name="Wang C."/>
        </authorList>
    </citation>
    <scope>NUCLEOTIDE SEQUENCE [LARGE SCALE GENOMIC DNA]</scope>
    <source>
        <strain evidence="1 2">RCEF 4871</strain>
    </source>
</reference>
<evidence type="ECO:0000313" key="2">
    <source>
        <dbReference type="Proteomes" id="UP000243498"/>
    </source>
</evidence>
<gene>
    <name evidence="1" type="ORF">NOR_07421</name>
</gene>
<accession>A0A166Y844</accession>
<name>A0A166Y844_METRR</name>
<sequence>MLHIQFISRKGGSGDALSVAAVGMDTMTAFADHNDIGSALGNDSGDQNQLMRSACTDSRVVEGQDFTVTGEWSMSSNVDWEDVEFFKNFFTAQQQLYEKPGMYNGSTGPGRPS</sequence>
<dbReference type="STRING" id="1081105.A0A166Y844"/>
<comment type="caution">
    <text evidence="1">The sequence shown here is derived from an EMBL/GenBank/DDBJ whole genome shotgun (WGS) entry which is preliminary data.</text>
</comment>
<dbReference type="Proteomes" id="UP000243498">
    <property type="component" value="Unassembled WGS sequence"/>
</dbReference>
<organism evidence="1 2">
    <name type="scientific">Metarhizium rileyi (strain RCEF 4871)</name>
    <name type="common">Nomuraea rileyi</name>
    <dbReference type="NCBI Taxonomy" id="1649241"/>
    <lineage>
        <taxon>Eukaryota</taxon>
        <taxon>Fungi</taxon>
        <taxon>Dikarya</taxon>
        <taxon>Ascomycota</taxon>
        <taxon>Pezizomycotina</taxon>
        <taxon>Sordariomycetes</taxon>
        <taxon>Hypocreomycetidae</taxon>
        <taxon>Hypocreales</taxon>
        <taxon>Clavicipitaceae</taxon>
        <taxon>Metarhizium</taxon>
    </lineage>
</organism>
<dbReference type="AlphaFoldDB" id="A0A166Y844"/>
<keyword evidence="2" id="KW-1185">Reference proteome</keyword>
<dbReference type="OrthoDB" id="1887033at2759"/>
<protein>
    <submittedName>
        <fullName evidence="1">Beta-1,6-glucanase</fullName>
    </submittedName>
</protein>